<sequence>MANTTDNMNRCGVAWFKMDETSGNLVDSKGSFVGINNGSTVVSGFRGNARSFNGTSSYIQISNPVSQYGKKSVRFKVKSSFIPNGSVHPVIMGNQKDIKDPGWRVGVRLNTGYLYYYSTDTTGVNLSLIATVNVCDNQWHDVLFTWDGTINENSFKLYVDDMITPKVQGAPLRIETKPYVTNFEIGKLVTQTGFNFNGILDEIEMYNDVISVAPNTTLVFSEGEYKYYSEGWRILDSTVTESDYKIFGMQDISTIPESAWSQLEGEVELCYYTDDPDTTEVSFNIETKPFTLAEEWEDKEIKIIEYTDDPNQMESTITIETEPFTLYDELGDTVDVLYYTDDPSKTSAELNITANYSPLDELEGDFDVVTWTNDEEVIAGTRDMSLTYDALPFEQIIVQPTDIELYGDLKKLVASKIVDSRTAGTLKLAASFDSGLTWKTYRFDKWVTLDIQNTTLFKRKGMGVETLNTIPEQDLTGLTRIAYYFDNSEHYENSYALDQVKMVVDAPRQTVEVQQMALQLLNTTATIDLTFSGNKLQGILNDADKGKVKYRVLLNGQSYYPADGEFTRLLPSPFKIEINIDERKFLFGKENTLKVEFQDYWGSVDSREFSFVGTYSGLMFMDESGDFLSDTFGGILKQLDYEVIIAGQTTLTKKVKLINQLGYAVDHVYLEMDKKLQTSGVEVQLSRQADPFLPIDYLTYGLMEPEESVDFYVRIATDIHAKPDPNGIFEMKVKADRV</sequence>
<dbReference type="SUPFAM" id="SSF49899">
    <property type="entry name" value="Concanavalin A-like lectins/glucanases"/>
    <property type="match status" value="1"/>
</dbReference>
<keyword evidence="2" id="KW-1185">Reference proteome</keyword>
<protein>
    <submittedName>
        <fullName evidence="1">Concanavalin A-like lectin/glucanases superfamily protein</fullName>
    </submittedName>
</protein>
<dbReference type="Pfam" id="PF13385">
    <property type="entry name" value="Laminin_G_3"/>
    <property type="match status" value="1"/>
</dbReference>
<dbReference type="STRING" id="582692.SAMN05720606_10894"/>
<dbReference type="Proteomes" id="UP000198538">
    <property type="component" value="Unassembled WGS sequence"/>
</dbReference>
<organism evidence="1 2">
    <name type="scientific">Paenibacillus polysaccharolyticus</name>
    <dbReference type="NCBI Taxonomy" id="582692"/>
    <lineage>
        <taxon>Bacteria</taxon>
        <taxon>Bacillati</taxon>
        <taxon>Bacillota</taxon>
        <taxon>Bacilli</taxon>
        <taxon>Bacillales</taxon>
        <taxon>Paenibacillaceae</taxon>
        <taxon>Paenibacillus</taxon>
    </lineage>
</organism>
<dbReference type="GO" id="GO:0030246">
    <property type="term" value="F:carbohydrate binding"/>
    <property type="evidence" value="ECO:0007669"/>
    <property type="project" value="UniProtKB-KW"/>
</dbReference>
<keyword evidence="1" id="KW-0430">Lectin</keyword>
<gene>
    <name evidence="1" type="ORF">SAMN05720606_10894</name>
</gene>
<dbReference type="Gene3D" id="2.60.120.200">
    <property type="match status" value="1"/>
</dbReference>
<proteinExistence type="predicted"/>
<dbReference type="RefSeq" id="WP_090920082.1">
    <property type="nucleotide sequence ID" value="NZ_FMVM01000008.1"/>
</dbReference>
<accession>A0A1G5I913</accession>
<dbReference type="InterPro" id="IPR013320">
    <property type="entry name" value="ConA-like_dom_sf"/>
</dbReference>
<evidence type="ECO:0000313" key="1">
    <source>
        <dbReference type="EMBL" id="SCY72129.1"/>
    </source>
</evidence>
<dbReference type="EMBL" id="FMVM01000008">
    <property type="protein sequence ID" value="SCY72129.1"/>
    <property type="molecule type" value="Genomic_DNA"/>
</dbReference>
<reference evidence="2" key="1">
    <citation type="submission" date="2016-10" db="EMBL/GenBank/DDBJ databases">
        <authorList>
            <person name="Varghese N."/>
            <person name="Submissions S."/>
        </authorList>
    </citation>
    <scope>NUCLEOTIDE SEQUENCE [LARGE SCALE GENOMIC DNA]</scope>
    <source>
        <strain evidence="2">BL9</strain>
    </source>
</reference>
<dbReference type="AlphaFoldDB" id="A0A1G5I913"/>
<evidence type="ECO:0000313" key="2">
    <source>
        <dbReference type="Proteomes" id="UP000198538"/>
    </source>
</evidence>
<name>A0A1G5I913_9BACL</name>